<dbReference type="Pfam" id="PF02517">
    <property type="entry name" value="Rce1-like"/>
    <property type="match status" value="1"/>
</dbReference>
<keyword evidence="7 11" id="KW-1133">Transmembrane helix</keyword>
<proteinExistence type="inferred from homology"/>
<name>A0A2H3IYV8_WOLCO</name>
<evidence type="ECO:0000313" key="14">
    <source>
        <dbReference type="Proteomes" id="UP000218811"/>
    </source>
</evidence>
<keyword evidence="4 11" id="KW-0812">Transmembrane</keyword>
<keyword evidence="6" id="KW-0256">Endoplasmic reticulum</keyword>
<feature type="domain" description="CAAX prenyl protease 2/Lysostaphin resistance protein A-like" evidence="12">
    <location>
        <begin position="164"/>
        <end position="275"/>
    </location>
</feature>
<dbReference type="EMBL" id="KB467843">
    <property type="protein sequence ID" value="PCH35136.1"/>
    <property type="molecule type" value="Genomic_DNA"/>
</dbReference>
<keyword evidence="3" id="KW-0645">Protease</keyword>
<feature type="transmembrane region" description="Helical" evidence="11">
    <location>
        <begin position="70"/>
        <end position="91"/>
    </location>
</feature>
<evidence type="ECO:0000256" key="3">
    <source>
        <dbReference type="ARBA" id="ARBA00022670"/>
    </source>
</evidence>
<feature type="transmembrane region" description="Helical" evidence="11">
    <location>
        <begin position="123"/>
        <end position="144"/>
    </location>
</feature>
<evidence type="ECO:0000256" key="7">
    <source>
        <dbReference type="ARBA" id="ARBA00022989"/>
    </source>
</evidence>
<dbReference type="GO" id="GO:0005789">
    <property type="term" value="C:endoplasmic reticulum membrane"/>
    <property type="evidence" value="ECO:0007669"/>
    <property type="project" value="UniProtKB-SubCell"/>
</dbReference>
<keyword evidence="5" id="KW-0378">Hydrolase</keyword>
<protein>
    <recommendedName>
        <fullName evidence="10">intramembrane prenyl-peptidase Rce1</fullName>
        <ecNumber evidence="10">3.4.26.1</ecNumber>
    </recommendedName>
</protein>
<evidence type="ECO:0000256" key="11">
    <source>
        <dbReference type="SAM" id="Phobius"/>
    </source>
</evidence>
<dbReference type="OMA" id="CNIMGVP"/>
<evidence type="ECO:0000256" key="4">
    <source>
        <dbReference type="ARBA" id="ARBA00022692"/>
    </source>
</evidence>
<sequence>MLVHIEPPISPSTAHAIALYCAGSYVGSLYLSRNARLSFKRESAPNLRDGQQRAKEHDERWRDDPDVIRARFIAAGTSTLSSCGVLLGLIWRPLGWHTHGFGAAIENTLHRLGLTLPSSISEIILPCLVTPVLFLGPIYAQYLAGALPGQRHWSWHWSVRPLIWTWQGWRNILFGPITEEIVFRACTIAVYHAAGASTTKMIFLTPLIFGLAHAHHAWEIFNRYGRTAAAAKRALLTITIQLSYTSLFGFHAAFLFLRTGSLLAPITAHMFCNLMGLPQIDAQIAAFPHRRRAIQFTYISGILGYVYTMRHWTLVNDSFYWPTAGAQRFY</sequence>
<dbReference type="GO" id="GO:0004222">
    <property type="term" value="F:metalloendopeptidase activity"/>
    <property type="evidence" value="ECO:0007669"/>
    <property type="project" value="InterPro"/>
</dbReference>
<dbReference type="AlphaFoldDB" id="A0A2H3IYV8"/>
<comment type="subcellular location">
    <subcellularLocation>
        <location evidence="1">Endoplasmic reticulum membrane</location>
        <topology evidence="1">Multi-pass membrane protein</topology>
    </subcellularLocation>
</comment>
<dbReference type="InterPro" id="IPR039731">
    <property type="entry name" value="Rce1"/>
</dbReference>
<evidence type="ECO:0000256" key="9">
    <source>
        <dbReference type="ARBA" id="ARBA00047280"/>
    </source>
</evidence>
<dbReference type="OrthoDB" id="271604at2759"/>
<evidence type="ECO:0000256" key="6">
    <source>
        <dbReference type="ARBA" id="ARBA00022824"/>
    </source>
</evidence>
<reference evidence="13 14" key="1">
    <citation type="journal article" date="2012" name="Science">
        <title>The Paleozoic origin of enzymatic lignin decomposition reconstructed from 31 fungal genomes.</title>
        <authorList>
            <person name="Floudas D."/>
            <person name="Binder M."/>
            <person name="Riley R."/>
            <person name="Barry K."/>
            <person name="Blanchette R.A."/>
            <person name="Henrissat B."/>
            <person name="Martinez A.T."/>
            <person name="Otillar R."/>
            <person name="Spatafora J.W."/>
            <person name="Yadav J.S."/>
            <person name="Aerts A."/>
            <person name="Benoit I."/>
            <person name="Boyd A."/>
            <person name="Carlson A."/>
            <person name="Copeland A."/>
            <person name="Coutinho P.M."/>
            <person name="de Vries R.P."/>
            <person name="Ferreira P."/>
            <person name="Findley K."/>
            <person name="Foster B."/>
            <person name="Gaskell J."/>
            <person name="Glotzer D."/>
            <person name="Gorecki P."/>
            <person name="Heitman J."/>
            <person name="Hesse C."/>
            <person name="Hori C."/>
            <person name="Igarashi K."/>
            <person name="Jurgens J.A."/>
            <person name="Kallen N."/>
            <person name="Kersten P."/>
            <person name="Kohler A."/>
            <person name="Kuees U."/>
            <person name="Kumar T.K.A."/>
            <person name="Kuo A."/>
            <person name="LaButti K."/>
            <person name="Larrondo L.F."/>
            <person name="Lindquist E."/>
            <person name="Ling A."/>
            <person name="Lombard V."/>
            <person name="Lucas S."/>
            <person name="Lundell T."/>
            <person name="Martin R."/>
            <person name="McLaughlin D.J."/>
            <person name="Morgenstern I."/>
            <person name="Morin E."/>
            <person name="Murat C."/>
            <person name="Nagy L.G."/>
            <person name="Nolan M."/>
            <person name="Ohm R.A."/>
            <person name="Patyshakuliyeva A."/>
            <person name="Rokas A."/>
            <person name="Ruiz-Duenas F.J."/>
            <person name="Sabat G."/>
            <person name="Salamov A."/>
            <person name="Samejima M."/>
            <person name="Schmutz J."/>
            <person name="Slot J.C."/>
            <person name="St John F."/>
            <person name="Stenlid J."/>
            <person name="Sun H."/>
            <person name="Sun S."/>
            <person name="Syed K."/>
            <person name="Tsang A."/>
            <person name="Wiebenga A."/>
            <person name="Young D."/>
            <person name="Pisabarro A."/>
            <person name="Eastwood D.C."/>
            <person name="Martin F."/>
            <person name="Cullen D."/>
            <person name="Grigoriev I.V."/>
            <person name="Hibbett D.S."/>
        </authorList>
    </citation>
    <scope>NUCLEOTIDE SEQUENCE [LARGE SCALE GENOMIC DNA]</scope>
    <source>
        <strain evidence="13 14">MD-104</strain>
    </source>
</reference>
<comment type="catalytic activity">
    <reaction evidence="9">
        <text>Hydrolyzes the peptide bond -P2-(S-farnesyl or geranylgeranyl)C-P1'-P2'-P3'-COOH where P1' and P2' are amino acids with aliphatic sidechains and P3' is any C-terminal residue.</text>
        <dbReference type="EC" id="3.4.26.1"/>
    </reaction>
</comment>
<keyword evidence="14" id="KW-1185">Reference proteome</keyword>
<evidence type="ECO:0000256" key="1">
    <source>
        <dbReference type="ARBA" id="ARBA00004477"/>
    </source>
</evidence>
<evidence type="ECO:0000313" key="13">
    <source>
        <dbReference type="EMBL" id="PCH35136.1"/>
    </source>
</evidence>
<dbReference type="PANTHER" id="PTHR13046">
    <property type="entry name" value="PROTEASE U48 CAAX PRENYL PROTEASE RCE1"/>
    <property type="match status" value="1"/>
</dbReference>
<comment type="similarity">
    <text evidence="2">Belongs to the peptidase U48 family.</text>
</comment>
<dbReference type="EC" id="3.4.26.1" evidence="10"/>
<feature type="transmembrane region" description="Helical" evidence="11">
    <location>
        <begin position="234"/>
        <end position="256"/>
    </location>
</feature>
<dbReference type="GO" id="GO:0071586">
    <property type="term" value="P:CAAX-box protein processing"/>
    <property type="evidence" value="ECO:0007669"/>
    <property type="project" value="InterPro"/>
</dbReference>
<evidence type="ECO:0000256" key="2">
    <source>
        <dbReference type="ARBA" id="ARBA00006897"/>
    </source>
</evidence>
<gene>
    <name evidence="13" type="ORF">WOLCODRAFT_133749</name>
</gene>
<organism evidence="13 14">
    <name type="scientific">Wolfiporia cocos (strain MD-104)</name>
    <name type="common">Brown rot fungus</name>
    <dbReference type="NCBI Taxonomy" id="742152"/>
    <lineage>
        <taxon>Eukaryota</taxon>
        <taxon>Fungi</taxon>
        <taxon>Dikarya</taxon>
        <taxon>Basidiomycota</taxon>
        <taxon>Agaricomycotina</taxon>
        <taxon>Agaricomycetes</taxon>
        <taxon>Polyporales</taxon>
        <taxon>Phaeolaceae</taxon>
        <taxon>Wolfiporia</taxon>
    </lineage>
</organism>
<dbReference type="PANTHER" id="PTHR13046:SF0">
    <property type="entry name" value="CAAX PRENYL PROTEASE 2"/>
    <property type="match status" value="1"/>
</dbReference>
<accession>A0A2H3IYV8</accession>
<evidence type="ECO:0000259" key="12">
    <source>
        <dbReference type="Pfam" id="PF02517"/>
    </source>
</evidence>
<dbReference type="Proteomes" id="UP000218811">
    <property type="component" value="Unassembled WGS sequence"/>
</dbReference>
<evidence type="ECO:0000256" key="5">
    <source>
        <dbReference type="ARBA" id="ARBA00022801"/>
    </source>
</evidence>
<evidence type="ECO:0000256" key="10">
    <source>
        <dbReference type="ARBA" id="ARBA00049729"/>
    </source>
</evidence>
<keyword evidence="8 11" id="KW-0472">Membrane</keyword>
<dbReference type="STRING" id="742152.A0A2H3IYV8"/>
<feature type="transmembrane region" description="Helical" evidence="11">
    <location>
        <begin position="12"/>
        <end position="31"/>
    </location>
</feature>
<dbReference type="InterPro" id="IPR003675">
    <property type="entry name" value="Rce1/LyrA-like_dom"/>
</dbReference>
<evidence type="ECO:0000256" key="8">
    <source>
        <dbReference type="ARBA" id="ARBA00023136"/>
    </source>
</evidence>